<evidence type="ECO:0000313" key="4">
    <source>
        <dbReference type="EMBL" id="MCX2940962.1"/>
    </source>
</evidence>
<gene>
    <name evidence="4" type="ORF">ORI27_30165</name>
</gene>
<evidence type="ECO:0000256" key="1">
    <source>
        <dbReference type="ARBA" id="ARBA00023002"/>
    </source>
</evidence>
<dbReference type="PANTHER" id="PTHR30137">
    <property type="entry name" value="LUCIFERASE-LIKE MONOOXYGENASE"/>
    <property type="match status" value="1"/>
</dbReference>
<dbReference type="Pfam" id="PF00296">
    <property type="entry name" value="Bac_luciferase"/>
    <property type="match status" value="1"/>
</dbReference>
<dbReference type="SUPFAM" id="SSF51679">
    <property type="entry name" value="Bacterial luciferase-like"/>
    <property type="match status" value="1"/>
</dbReference>
<keyword evidence="1" id="KW-0560">Oxidoreductase</keyword>
<name>A0ABT3SNP8_9MYCO</name>
<evidence type="ECO:0000259" key="3">
    <source>
        <dbReference type="Pfam" id="PF00296"/>
    </source>
</evidence>
<keyword evidence="2" id="KW-0503">Monooxygenase</keyword>
<organism evidence="4 5">
    <name type="scientific">Mycobacterium pinniadriaticum</name>
    <dbReference type="NCBI Taxonomy" id="2994102"/>
    <lineage>
        <taxon>Bacteria</taxon>
        <taxon>Bacillati</taxon>
        <taxon>Actinomycetota</taxon>
        <taxon>Actinomycetes</taxon>
        <taxon>Mycobacteriales</taxon>
        <taxon>Mycobacteriaceae</taxon>
        <taxon>Mycobacterium</taxon>
    </lineage>
</organism>
<protein>
    <submittedName>
        <fullName evidence="4">LLM class flavin-dependent oxidoreductase</fullName>
    </submittedName>
</protein>
<feature type="domain" description="Luciferase-like" evidence="3">
    <location>
        <begin position="2"/>
        <end position="287"/>
    </location>
</feature>
<proteinExistence type="predicted"/>
<evidence type="ECO:0000256" key="2">
    <source>
        <dbReference type="ARBA" id="ARBA00023033"/>
    </source>
</evidence>
<dbReference type="EMBL" id="JAPJDO010000052">
    <property type="protein sequence ID" value="MCX2940962.1"/>
    <property type="molecule type" value="Genomic_DNA"/>
</dbReference>
<evidence type="ECO:0000313" key="5">
    <source>
        <dbReference type="Proteomes" id="UP001300745"/>
    </source>
</evidence>
<dbReference type="InterPro" id="IPR011251">
    <property type="entry name" value="Luciferase-like_dom"/>
</dbReference>
<dbReference type="InterPro" id="IPR050766">
    <property type="entry name" value="Bact_Lucif_Oxidored"/>
</dbReference>
<dbReference type="Gene3D" id="3.20.20.30">
    <property type="entry name" value="Luciferase-like domain"/>
    <property type="match status" value="1"/>
</dbReference>
<reference evidence="4 5" key="1">
    <citation type="submission" date="2022-11" db="EMBL/GenBank/DDBJ databases">
        <title>Mycobacterium sp. nov.</title>
        <authorList>
            <person name="Papic B."/>
            <person name="Spicic S."/>
            <person name="Duvnjak S."/>
        </authorList>
    </citation>
    <scope>NUCLEOTIDE SEQUENCE [LARGE SCALE GENOMIC DNA]</scope>
    <source>
        <strain evidence="4 5">CVI_P4</strain>
    </source>
</reference>
<accession>A0ABT3SNP8</accession>
<dbReference type="PANTHER" id="PTHR30137:SF8">
    <property type="entry name" value="BLR5498 PROTEIN"/>
    <property type="match status" value="1"/>
</dbReference>
<dbReference type="Proteomes" id="UP001300745">
    <property type="component" value="Unassembled WGS sequence"/>
</dbReference>
<comment type="caution">
    <text evidence="4">The sequence shown here is derived from an EMBL/GenBank/DDBJ whole genome shotgun (WGS) entry which is preliminary data.</text>
</comment>
<keyword evidence="5" id="KW-1185">Reference proteome</keyword>
<dbReference type="InterPro" id="IPR036661">
    <property type="entry name" value="Luciferase-like_sf"/>
</dbReference>
<dbReference type="RefSeq" id="WP_266000835.1">
    <property type="nucleotide sequence ID" value="NZ_JAPJDN010000052.1"/>
</dbReference>
<sequence length="323" mass="35412">MAEHVEQVSIAQAGGYDGVTIGTHLSYGSAAWLPPFPTLARLAPAAAGMSLSTCMLVLPYHHPLQVAIDGAFLDVLCGGAFTLGVSAGWARDEFAQLGIDRRERVCRFTESLDLIDRLWSQDRVSFEGKYYRVDDVSLALRPVRSPRPPVWLGGSVTRSVQRAAELADTAIGDTWVASSHLTEAVIVEQAETFGARLAELGKPRPADFPLLRNIVVAEDRSTALREAVPYLQASYQVFDRWGLFSEVVGDPGAADEIPELLAGRVIIGSPEDCAEQLVRLARSTGFTRLIARVQWMGMEQRIVCRTIELLAHDVWPMVERELG</sequence>